<gene>
    <name evidence="13" type="ORF">R69888_04942</name>
</gene>
<evidence type="ECO:0000256" key="8">
    <source>
        <dbReference type="ARBA" id="ARBA00023114"/>
    </source>
</evidence>
<keyword evidence="4" id="KW-1134">Transmembrane beta strand</keyword>
<evidence type="ECO:0000256" key="7">
    <source>
        <dbReference type="ARBA" id="ARBA00023065"/>
    </source>
</evidence>
<evidence type="ECO:0000256" key="3">
    <source>
        <dbReference type="ARBA" id="ARBA00022448"/>
    </source>
</evidence>
<evidence type="ECO:0000313" key="14">
    <source>
        <dbReference type="Proteomes" id="UP000672526"/>
    </source>
</evidence>
<protein>
    <recommendedName>
        <fullName evidence="12">Porin domain-containing protein</fullName>
    </recommendedName>
</protein>
<feature type="domain" description="Porin" evidence="12">
    <location>
        <begin position="13"/>
        <end position="333"/>
    </location>
</feature>
<organism evidence="13 14">
    <name type="scientific">Paraburkholderia haematera</name>
    <dbReference type="NCBI Taxonomy" id="2793077"/>
    <lineage>
        <taxon>Bacteria</taxon>
        <taxon>Pseudomonadati</taxon>
        <taxon>Pseudomonadota</taxon>
        <taxon>Betaproteobacteria</taxon>
        <taxon>Burkholderiales</taxon>
        <taxon>Burkholderiaceae</taxon>
        <taxon>Paraburkholderia</taxon>
    </lineage>
</organism>
<dbReference type="PROSITE" id="PS51257">
    <property type="entry name" value="PROKAR_LIPOPROTEIN"/>
    <property type="match status" value="1"/>
</dbReference>
<feature type="signal peptide" evidence="11">
    <location>
        <begin position="1"/>
        <end position="24"/>
    </location>
</feature>
<keyword evidence="7" id="KW-0406">Ion transport</keyword>
<feature type="chain" id="PRO_5047355929" description="Porin domain-containing protein" evidence="11">
    <location>
        <begin position="25"/>
        <end position="361"/>
    </location>
</feature>
<dbReference type="EMBL" id="CAJNBK010000017">
    <property type="protein sequence ID" value="CAE6795097.1"/>
    <property type="molecule type" value="Genomic_DNA"/>
</dbReference>
<sequence length="361" mass="38174">MSLHKAGTLVIASVLASACADANAQSSYTLYGSIDESMGYVNNTKGGHAVMMGPIAVPDQFGFKGSEDLGGGTSAIFRLENGYFSNTGSFATAGVLFSRMAWIGLSNERYGSVTMGRQWDLTNEVFTPNANGAVQYNYLAYHPGNIDNAAVTPLSNTIRYASPVWYGMSAHVMYGFADSSTGQGRYFGTDVFYASGPLKLSAVYSDTRNKAYAFNTALGYASFLGQNLAGGSAFRASSTRIAGMAGSWTPNRTWAVHGILNTVRIADAADAAHATTAELGVNWSMTPFNAVVAGGSTTWFNGHAYTTVALSDLYHLSVRTMLYAEATYQHASGGAKAALPSLAPSSTSSQASLRFGVQHYF</sequence>
<evidence type="ECO:0000256" key="10">
    <source>
        <dbReference type="ARBA" id="ARBA00023237"/>
    </source>
</evidence>
<comment type="subunit">
    <text evidence="2">Homotrimer.</text>
</comment>
<dbReference type="InterPro" id="IPR033900">
    <property type="entry name" value="Gram_neg_porin_domain"/>
</dbReference>
<evidence type="ECO:0000256" key="1">
    <source>
        <dbReference type="ARBA" id="ARBA00004571"/>
    </source>
</evidence>
<comment type="caution">
    <text evidence="13">The sequence shown here is derived from an EMBL/GenBank/DDBJ whole genome shotgun (WGS) entry which is preliminary data.</text>
</comment>
<dbReference type="CDD" id="cd00342">
    <property type="entry name" value="gram_neg_porins"/>
    <property type="match status" value="1"/>
</dbReference>
<keyword evidence="8" id="KW-0626">Porin</keyword>
<accession>A0ABN7MAT6</accession>
<dbReference type="InterPro" id="IPR002299">
    <property type="entry name" value="Porin_Neis"/>
</dbReference>
<dbReference type="Pfam" id="PF13609">
    <property type="entry name" value="Porin_4"/>
    <property type="match status" value="1"/>
</dbReference>
<keyword evidence="14" id="KW-1185">Reference proteome</keyword>
<keyword evidence="3" id="KW-0813">Transport</keyword>
<keyword evidence="6 11" id="KW-0732">Signal</keyword>
<keyword evidence="5" id="KW-0812">Transmembrane</keyword>
<comment type="subcellular location">
    <subcellularLocation>
        <location evidence="1">Cell outer membrane</location>
        <topology evidence="1">Multi-pass membrane protein</topology>
    </subcellularLocation>
</comment>
<evidence type="ECO:0000256" key="6">
    <source>
        <dbReference type="ARBA" id="ARBA00022729"/>
    </source>
</evidence>
<evidence type="ECO:0000256" key="4">
    <source>
        <dbReference type="ARBA" id="ARBA00022452"/>
    </source>
</evidence>
<evidence type="ECO:0000256" key="5">
    <source>
        <dbReference type="ARBA" id="ARBA00022692"/>
    </source>
</evidence>
<evidence type="ECO:0000259" key="12">
    <source>
        <dbReference type="Pfam" id="PF13609"/>
    </source>
</evidence>
<name>A0ABN7MAT6_9BURK</name>
<keyword evidence="10" id="KW-0998">Cell outer membrane</keyword>
<dbReference type="SUPFAM" id="SSF56935">
    <property type="entry name" value="Porins"/>
    <property type="match status" value="1"/>
</dbReference>
<dbReference type="InterPro" id="IPR023614">
    <property type="entry name" value="Porin_dom_sf"/>
</dbReference>
<keyword evidence="9" id="KW-0472">Membrane</keyword>
<reference evidence="13 14" key="1">
    <citation type="submission" date="2021-02" db="EMBL/GenBank/DDBJ databases">
        <authorList>
            <person name="Vanwijnsberghe S."/>
        </authorList>
    </citation>
    <scope>NUCLEOTIDE SEQUENCE [LARGE SCALE GENOMIC DNA]</scope>
    <source>
        <strain evidence="13 14">LMG 31837</strain>
    </source>
</reference>
<dbReference type="Gene3D" id="2.40.160.10">
    <property type="entry name" value="Porin"/>
    <property type="match status" value="1"/>
</dbReference>
<dbReference type="PANTHER" id="PTHR34501:SF9">
    <property type="entry name" value="MAJOR OUTER MEMBRANE PROTEIN P.IA"/>
    <property type="match status" value="1"/>
</dbReference>
<proteinExistence type="predicted"/>
<dbReference type="PANTHER" id="PTHR34501">
    <property type="entry name" value="PROTEIN YDDL-RELATED"/>
    <property type="match status" value="1"/>
</dbReference>
<dbReference type="Proteomes" id="UP000672526">
    <property type="component" value="Unassembled WGS sequence"/>
</dbReference>
<evidence type="ECO:0000256" key="9">
    <source>
        <dbReference type="ARBA" id="ARBA00023136"/>
    </source>
</evidence>
<evidence type="ECO:0000256" key="11">
    <source>
        <dbReference type="SAM" id="SignalP"/>
    </source>
</evidence>
<evidence type="ECO:0000313" key="13">
    <source>
        <dbReference type="EMBL" id="CAE6795097.1"/>
    </source>
</evidence>
<dbReference type="PRINTS" id="PR00184">
    <property type="entry name" value="NEISSPPORIN"/>
</dbReference>
<dbReference type="RefSeq" id="WP_211613958.1">
    <property type="nucleotide sequence ID" value="NZ_CAJNBK010000017.1"/>
</dbReference>
<dbReference type="InterPro" id="IPR050298">
    <property type="entry name" value="Gram-neg_bact_OMP"/>
</dbReference>
<evidence type="ECO:0000256" key="2">
    <source>
        <dbReference type="ARBA" id="ARBA00011233"/>
    </source>
</evidence>